<gene>
    <name evidence="2" type="ORF">CGC56_06460</name>
</gene>
<dbReference type="EMBL" id="CP022388">
    <property type="protein sequence ID" value="ATA91842.1"/>
    <property type="molecule type" value="Genomic_DNA"/>
</dbReference>
<proteinExistence type="predicted"/>
<organism evidence="2 3">
    <name type="scientific">Capnocytophaga canimorsus</name>
    <dbReference type="NCBI Taxonomy" id="28188"/>
    <lineage>
        <taxon>Bacteria</taxon>
        <taxon>Pseudomonadati</taxon>
        <taxon>Bacteroidota</taxon>
        <taxon>Flavobacteriia</taxon>
        <taxon>Flavobacteriales</taxon>
        <taxon>Flavobacteriaceae</taxon>
        <taxon>Capnocytophaga</taxon>
    </lineage>
</organism>
<dbReference type="SUPFAM" id="SSF63825">
    <property type="entry name" value="YWTD domain"/>
    <property type="match status" value="1"/>
</dbReference>
<dbReference type="RefSeq" id="WP_095917250.1">
    <property type="nucleotide sequence ID" value="NZ_CP022388.1"/>
</dbReference>
<dbReference type="AlphaFoldDB" id="A0A250G355"/>
<evidence type="ECO:0000256" key="1">
    <source>
        <dbReference type="SAM" id="SignalP"/>
    </source>
</evidence>
<keyword evidence="1" id="KW-0732">Signal</keyword>
<protein>
    <recommendedName>
        <fullName evidence="4">LVIVD repeat-containing protein</fullName>
    </recommendedName>
</protein>
<reference evidence="3" key="1">
    <citation type="submission" date="2017-06" db="EMBL/GenBank/DDBJ databases">
        <title>Capnocytophaga spp. assemblies.</title>
        <authorList>
            <person name="Gulvik C.A."/>
        </authorList>
    </citation>
    <scope>NUCLEOTIDE SEQUENCE [LARGE SCALE GENOMIC DNA]</scope>
    <source>
        <strain evidence="3">H5594</strain>
    </source>
</reference>
<sequence>MMKKIGYIILFFVFLVCASCNKENASQNDSSNDGKGGSLATFALKGAYLYVVDEANLNVFQVKTPQNPSKVNSIPIGFNIETLFSAGDYLFVGSRNGMYIYSVEEPEKPKMLSKAEHFTACDPVVSDLDFAYVTLHSGTFCRNSGNALQIYDVKNLRKPKLIYEMNLSFPRGLALEGDLLVICDDKLKFFSVENPYAPELVYSVNRNFKDVVFYQGKLFAFGEREIAQYQWSTPDFSDFKLISSLKY</sequence>
<evidence type="ECO:0000313" key="2">
    <source>
        <dbReference type="EMBL" id="ATA91842.1"/>
    </source>
</evidence>
<accession>A0A250G355</accession>
<name>A0A250G355_9FLAO</name>
<feature type="signal peptide" evidence="1">
    <location>
        <begin position="1"/>
        <end position="25"/>
    </location>
</feature>
<evidence type="ECO:0008006" key="4">
    <source>
        <dbReference type="Google" id="ProtNLM"/>
    </source>
</evidence>
<feature type="chain" id="PRO_5013077855" description="LVIVD repeat-containing protein" evidence="1">
    <location>
        <begin position="26"/>
        <end position="247"/>
    </location>
</feature>
<dbReference type="Proteomes" id="UP000243136">
    <property type="component" value="Chromosome"/>
</dbReference>
<evidence type="ECO:0000313" key="3">
    <source>
        <dbReference type="Proteomes" id="UP000243136"/>
    </source>
</evidence>